<accession>A0A0M3K7U1</accession>
<organism evidence="8">
    <name type="scientific">Anisakis simplex</name>
    <name type="common">Herring worm</name>
    <dbReference type="NCBI Taxonomy" id="6269"/>
    <lineage>
        <taxon>Eukaryota</taxon>
        <taxon>Metazoa</taxon>
        <taxon>Ecdysozoa</taxon>
        <taxon>Nematoda</taxon>
        <taxon>Chromadorea</taxon>
        <taxon>Rhabditida</taxon>
        <taxon>Spirurina</taxon>
        <taxon>Ascaridomorpha</taxon>
        <taxon>Ascaridoidea</taxon>
        <taxon>Anisakidae</taxon>
        <taxon>Anisakis</taxon>
        <taxon>Anisakis simplex complex</taxon>
    </lineage>
</organism>
<dbReference type="GO" id="GO:0042073">
    <property type="term" value="P:intraciliary transport"/>
    <property type="evidence" value="ECO:0007669"/>
    <property type="project" value="TreeGrafter"/>
</dbReference>
<evidence type="ECO:0000256" key="1">
    <source>
        <dbReference type="ARBA" id="ARBA00004138"/>
    </source>
</evidence>
<keyword evidence="4" id="KW-0969">Cilium</keyword>
<dbReference type="Proteomes" id="UP000267096">
    <property type="component" value="Unassembled WGS sequence"/>
</dbReference>
<evidence type="ECO:0000256" key="5">
    <source>
        <dbReference type="ARBA" id="ARBA00023273"/>
    </source>
</evidence>
<dbReference type="PANTHER" id="PTHR15722:SF2">
    <property type="entry name" value="INTRAFLAGELLAR TRANSPORT PROTEIN 172 HOMOLOG"/>
    <property type="match status" value="1"/>
</dbReference>
<dbReference type="GO" id="GO:0030992">
    <property type="term" value="C:intraciliary transport particle B"/>
    <property type="evidence" value="ECO:0007669"/>
    <property type="project" value="TreeGrafter"/>
</dbReference>
<dbReference type="WBParaSite" id="ASIM_0001703201-mRNA-1">
    <property type="protein sequence ID" value="ASIM_0001703201-mRNA-1"/>
    <property type="gene ID" value="ASIM_0001703201"/>
</dbReference>
<evidence type="ECO:0000256" key="3">
    <source>
        <dbReference type="ARBA" id="ARBA00022737"/>
    </source>
</evidence>
<evidence type="ECO:0000313" key="6">
    <source>
        <dbReference type="EMBL" id="VDK57787.1"/>
    </source>
</evidence>
<dbReference type="OrthoDB" id="2186662at2759"/>
<evidence type="ECO:0000313" key="8">
    <source>
        <dbReference type="WBParaSite" id="ASIM_0001703201-mRNA-1"/>
    </source>
</evidence>
<keyword evidence="3" id="KW-0677">Repeat</keyword>
<evidence type="ECO:0000256" key="4">
    <source>
        <dbReference type="ARBA" id="ARBA00023069"/>
    </source>
</evidence>
<dbReference type="InterPro" id="IPR016024">
    <property type="entry name" value="ARM-type_fold"/>
</dbReference>
<dbReference type="GO" id="GO:0005930">
    <property type="term" value="C:axoneme"/>
    <property type="evidence" value="ECO:0007669"/>
    <property type="project" value="TreeGrafter"/>
</dbReference>
<dbReference type="GO" id="GO:0036064">
    <property type="term" value="C:ciliary basal body"/>
    <property type="evidence" value="ECO:0007669"/>
    <property type="project" value="TreeGrafter"/>
</dbReference>
<proteinExistence type="predicted"/>
<keyword evidence="5" id="KW-0966">Cell projection</keyword>
<keyword evidence="7" id="KW-1185">Reference proteome</keyword>
<dbReference type="PANTHER" id="PTHR15722">
    <property type="entry name" value="IFT140/172-RELATED"/>
    <property type="match status" value="1"/>
</dbReference>
<evidence type="ECO:0000313" key="7">
    <source>
        <dbReference type="Proteomes" id="UP000267096"/>
    </source>
</evidence>
<dbReference type="InterPro" id="IPR011990">
    <property type="entry name" value="TPR-like_helical_dom_sf"/>
</dbReference>
<name>A0A0M3K7U1_ANISI</name>
<comment type="subcellular location">
    <subcellularLocation>
        <location evidence="1">Cell projection</location>
        <location evidence="1">Cilium</location>
    </subcellularLocation>
</comment>
<evidence type="ECO:0000256" key="2">
    <source>
        <dbReference type="ARBA" id="ARBA00022574"/>
    </source>
</evidence>
<dbReference type="SUPFAM" id="SSF48452">
    <property type="entry name" value="TPR-like"/>
    <property type="match status" value="1"/>
</dbReference>
<protein>
    <submittedName>
        <fullName evidence="8">Intraflagellar transport protein osm-1 (inferred by orthology to a C. elegans protein)</fullName>
    </submittedName>
</protein>
<dbReference type="Gene3D" id="1.25.40.470">
    <property type="match status" value="4"/>
</dbReference>
<dbReference type="EMBL" id="UYRR01033096">
    <property type="protein sequence ID" value="VDK57787.1"/>
    <property type="molecule type" value="Genomic_DNA"/>
</dbReference>
<dbReference type="AlphaFoldDB" id="A0A0M3K7U1"/>
<dbReference type="SUPFAM" id="SSF48371">
    <property type="entry name" value="ARM repeat"/>
    <property type="match status" value="1"/>
</dbReference>
<gene>
    <name evidence="6" type="ORF">ASIM_LOCUS16440</name>
</gene>
<keyword evidence="2" id="KW-0853">WD repeat</keyword>
<reference evidence="8" key="1">
    <citation type="submission" date="2017-02" db="UniProtKB">
        <authorList>
            <consortium name="WormBaseParasite"/>
        </authorList>
    </citation>
    <scope>IDENTIFICATION</scope>
</reference>
<sequence>MPSSDTTIYDVFQISERDGDMQAAVELYLKANLGSHAARVLLSSQQLLQNEDLVQKVAVTLVRSELFEKAGELFEKTKDFDRALECFCKGKCFAKAIQLARTSFPERVVPLEEQWGDSLVKEGNYEAAINHFLESGLSAKALEASIQAKQWSKAAQIADVLEDSSLAKQYYGRIAEHHAAIGDFERAEMLYIEADMQNEAIGMYNKANRWADSYRFSQDLNLFHLMPQQQISIASSLTQSYRGVLYDWSNRTKENIKGKFQLAVEFLGDEGTQKMYGRLAQEMEEAGRFAEAEQLYISIGQPNKAIAMYKKADRIEDMMNLVEKYHPDHVQDTHKHIAGGLEEKGDYKLAEEEYLKAGDWKSAVNMYRSVEQWSDAYRIAKQEGGDSAQKQVAYLWAKSLGGDSAVKLLQKYNLLDESIDFACENGAFDFAFELCRLGAKNRLAFVHLKLAQQLEEEGQFETAEKHYIEGGKPKEAVLMYINELDWDNAERLAREHCEEALSDVFVGQARTAIEQKDFSRAESYLLRANRADIILRYYKDSAMWPDALRIAKDYIPNVLPQIQEEYEEAQLKSGAKGALSFVAQGRDWETQGEYSRAIQCYMKVQEPETSDVNMITNALKRAGDLATKFLSEDENSELIDEICERLIAYNKFNEAADLFLAVNRADSAIKAFVLAGQWAKAKKVATELLPEMADFVDGKYKESLKNEGRVGELIDVDVVSAIDLLIERGFWEKALETAKQQNYQPLMDKYVALYVSNLISDQRFADAIEAFEKYGTSSNPHNFNIYQKLISQVVNSRLEINPESYEIWSHLRNMLLLICESLDADPSADDQPKNVNSSFYTHQSHVHMFIR</sequence>
<reference evidence="6 7" key="2">
    <citation type="submission" date="2018-11" db="EMBL/GenBank/DDBJ databases">
        <authorList>
            <consortium name="Pathogen Informatics"/>
        </authorList>
    </citation>
    <scope>NUCLEOTIDE SEQUENCE [LARGE SCALE GENOMIC DNA]</scope>
</reference>